<organism evidence="4 5">
    <name type="scientific">Lodderomyces beijingensis</name>
    <dbReference type="NCBI Taxonomy" id="1775926"/>
    <lineage>
        <taxon>Eukaryota</taxon>
        <taxon>Fungi</taxon>
        <taxon>Dikarya</taxon>
        <taxon>Ascomycota</taxon>
        <taxon>Saccharomycotina</taxon>
        <taxon>Pichiomycetes</taxon>
        <taxon>Debaryomycetaceae</taxon>
        <taxon>Candida/Lodderomyces clade</taxon>
        <taxon>Lodderomyces</taxon>
    </lineage>
</organism>
<dbReference type="EMBL" id="OZ022408">
    <property type="protein sequence ID" value="CAK9439026.1"/>
    <property type="molecule type" value="Genomic_DNA"/>
</dbReference>
<evidence type="ECO:0000313" key="5">
    <source>
        <dbReference type="Proteomes" id="UP001497383"/>
    </source>
</evidence>
<dbReference type="PANTHER" id="PTHR43083">
    <property type="entry name" value="MANNAN POLYMERASE II"/>
    <property type="match status" value="1"/>
</dbReference>
<keyword evidence="5" id="KW-1185">Reference proteome</keyword>
<proteinExistence type="inferred from homology"/>
<evidence type="ECO:0008006" key="6">
    <source>
        <dbReference type="Google" id="ProtNLM"/>
    </source>
</evidence>
<dbReference type="InterPro" id="IPR052086">
    <property type="entry name" value="Mannan_Polymerase_Subunit"/>
</dbReference>
<dbReference type="Gene3D" id="3.90.550.10">
    <property type="entry name" value="Spore Coat Polysaccharide Biosynthesis Protein SpsA, Chain A"/>
    <property type="match status" value="2"/>
</dbReference>
<evidence type="ECO:0000313" key="4">
    <source>
        <dbReference type="EMBL" id="CAK9439026.1"/>
    </source>
</evidence>
<sequence length="520" mass="59906">MSLRAFTPDMYGSKKKSDLPIFNKLKPKKHSKRILLKRIFYAIIAGLICYTIYIKFFRDLGLEFPAKLPKPVDLKESIEMELENQRHQKDEDLKNQDHKVYKVTKDGVEQEQQQEQQQQQQQQQGEAADAFEKESDGVFSPEEITTQDLRESGVEYFDLNDYQGSANGKGEGDNVLFLMPLRNAEHVLPMAFYNLMNLTYDHQLIDIAFLVSDCSPEDTTLETVFRYSVALQNGTLVDLLKAEEDLKHGAKVKGSNDLYQSYMEPSYMETVKKAYSNPEHHKGYRTPFRSVTIYEKNFGQVIGQGFSDRHAVKVQGIRRKLMGRARNWLTSSALRADHSWVYWRDVDIETCPGNVIEELMMHDYDVMVPNVWRPLPTFLGNEQPYDLNSWIESDAALDLAKTLDEDDVIVEGYAEYPTWRAHLAYIRDANGDPREVVDLDGVGGVSILARAKIFRQGVHFPAFTFLNHAETEAFGKMAKTMGFKVGGLPHYTIWHIYEPSEEDLQKISKLERTRRRKQTS</sequence>
<dbReference type="InterPro" id="IPR029044">
    <property type="entry name" value="Nucleotide-diphossugar_trans"/>
</dbReference>
<reference evidence="4 5" key="1">
    <citation type="submission" date="2024-03" db="EMBL/GenBank/DDBJ databases">
        <authorList>
            <person name="Brejova B."/>
        </authorList>
    </citation>
    <scope>NUCLEOTIDE SEQUENCE [LARGE SCALE GENOMIC DNA]</scope>
    <source>
        <strain evidence="4 5">CBS 14171</strain>
    </source>
</reference>
<keyword evidence="3" id="KW-0472">Membrane</keyword>
<accession>A0ABP0ZLK5</accession>
<gene>
    <name evidence="4" type="ORF">LODBEIA_P32500</name>
</gene>
<evidence type="ECO:0000256" key="1">
    <source>
        <dbReference type="ARBA" id="ARBA00037964"/>
    </source>
</evidence>
<evidence type="ECO:0000256" key="2">
    <source>
        <dbReference type="SAM" id="MobiDB-lite"/>
    </source>
</evidence>
<keyword evidence="3" id="KW-1133">Transmembrane helix</keyword>
<comment type="similarity">
    <text evidence="1">Belongs to the ANP1/MMN9/VAN1 family.</text>
</comment>
<dbReference type="Pfam" id="PF03452">
    <property type="entry name" value="Anp1"/>
    <property type="match status" value="1"/>
</dbReference>
<feature type="transmembrane region" description="Helical" evidence="3">
    <location>
        <begin position="39"/>
        <end position="57"/>
    </location>
</feature>
<feature type="region of interest" description="Disordered" evidence="2">
    <location>
        <begin position="105"/>
        <end position="144"/>
    </location>
</feature>
<name>A0ABP0ZLK5_9ASCO</name>
<evidence type="ECO:0000256" key="3">
    <source>
        <dbReference type="SAM" id="Phobius"/>
    </source>
</evidence>
<dbReference type="GeneID" id="92208446"/>
<dbReference type="Proteomes" id="UP001497383">
    <property type="component" value="Chromosome 4"/>
</dbReference>
<dbReference type="SUPFAM" id="SSF53448">
    <property type="entry name" value="Nucleotide-diphospho-sugar transferases"/>
    <property type="match status" value="1"/>
</dbReference>
<protein>
    <recommendedName>
        <fullName evidence="6">Vanadate resistance protein</fullName>
    </recommendedName>
</protein>
<feature type="compositionally biased region" description="Low complexity" evidence="2">
    <location>
        <begin position="110"/>
        <end position="124"/>
    </location>
</feature>
<dbReference type="RefSeq" id="XP_066830188.1">
    <property type="nucleotide sequence ID" value="XM_066973340.1"/>
</dbReference>
<keyword evidence="3" id="KW-0812">Transmembrane</keyword>
<dbReference type="PANTHER" id="PTHR43083:SF5">
    <property type="entry name" value="MANNAN POLYMERASE I COMPLEX VAN1 SUBUNIT"/>
    <property type="match status" value="1"/>
</dbReference>